<dbReference type="Proteomes" id="UP000007431">
    <property type="component" value="Unassembled WGS sequence"/>
</dbReference>
<keyword evidence="2" id="KW-1185">Reference proteome</keyword>
<protein>
    <recommendedName>
        <fullName evidence="3">Tail specific protease domain-containing protein</fullName>
    </recommendedName>
</protein>
<dbReference type="EMBL" id="GL377308">
    <property type="protein sequence ID" value="EFI95122.1"/>
    <property type="molecule type" value="Genomic_DNA"/>
</dbReference>
<dbReference type="STRING" id="578458.D8Q8U2"/>
<dbReference type="InParanoid" id="D8Q8U2"/>
<proteinExistence type="predicted"/>
<dbReference type="VEuPathDB" id="FungiDB:SCHCODRAFT_02632551"/>
<dbReference type="eggNOG" id="ENOG502S18W">
    <property type="taxonomic scope" value="Eukaryota"/>
</dbReference>
<evidence type="ECO:0000313" key="1">
    <source>
        <dbReference type="EMBL" id="EFI95122.1"/>
    </source>
</evidence>
<dbReference type="HOGENOM" id="CLU_1656320_0_0_1"/>
<dbReference type="PANTHER" id="PTHR37049:SF4">
    <property type="entry name" value="RHODANESE DOMAIN-CONTAINING PROTEIN"/>
    <property type="match status" value="1"/>
</dbReference>
<gene>
    <name evidence="1" type="ORF">SCHCODRAFT_85499</name>
</gene>
<reference evidence="1 2" key="1">
    <citation type="journal article" date="2010" name="Nat. Biotechnol.">
        <title>Genome sequence of the model mushroom Schizophyllum commune.</title>
        <authorList>
            <person name="Ohm R.A."/>
            <person name="de Jong J.F."/>
            <person name="Lugones L.G."/>
            <person name="Aerts A."/>
            <person name="Kothe E."/>
            <person name="Stajich J.E."/>
            <person name="de Vries R.P."/>
            <person name="Record E."/>
            <person name="Levasseur A."/>
            <person name="Baker S.E."/>
            <person name="Bartholomew K.A."/>
            <person name="Coutinho P.M."/>
            <person name="Erdmann S."/>
            <person name="Fowler T.J."/>
            <person name="Gathman A.C."/>
            <person name="Lombard V."/>
            <person name="Henrissat B."/>
            <person name="Knabe N."/>
            <person name="Kuees U."/>
            <person name="Lilly W.W."/>
            <person name="Lindquist E."/>
            <person name="Lucas S."/>
            <person name="Magnuson J.K."/>
            <person name="Piumi F."/>
            <person name="Raudaskoski M."/>
            <person name="Salamov A."/>
            <person name="Schmutz J."/>
            <person name="Schwarze F.W.M.R."/>
            <person name="vanKuyk P.A."/>
            <person name="Horton J.S."/>
            <person name="Grigoriev I.V."/>
            <person name="Woesten H.A.B."/>
        </authorList>
    </citation>
    <scope>NUCLEOTIDE SEQUENCE [LARGE SCALE GENOMIC DNA]</scope>
    <source>
        <strain evidence="2">H4-8 / FGSC 9210</strain>
    </source>
</reference>
<evidence type="ECO:0000313" key="2">
    <source>
        <dbReference type="Proteomes" id="UP000007431"/>
    </source>
</evidence>
<dbReference type="PANTHER" id="PTHR37049">
    <property type="entry name" value="PEPTIDASE S41 FAMILY PROTEIN"/>
    <property type="match status" value="1"/>
</dbReference>
<dbReference type="InterPro" id="IPR052766">
    <property type="entry name" value="S41A_metabolite_peptidase"/>
</dbReference>
<evidence type="ECO:0008006" key="3">
    <source>
        <dbReference type="Google" id="ProtNLM"/>
    </source>
</evidence>
<accession>D8Q8U2</accession>
<dbReference type="AlphaFoldDB" id="D8Q8U2"/>
<dbReference type="OMA" id="KEAPEEW"/>
<sequence length="165" mass="18216">MGQECQPFDMDPPSEALFEPENVIIMSNGRCASSCSLFSITMAKAEGVRTLVYGGRTDTPQQYCGVVGGQSTDFSTIDSEIKSVKLKNHTLAPPDFLSNSIQGITWRLGYGIDDPKQPEEWQDHPAMINLPVSYELVNKPERLWQHVASVGFPAKHLSFVAQQPS</sequence>
<dbReference type="GeneID" id="9587929"/>
<organism evidence="2">
    <name type="scientific">Schizophyllum commune (strain H4-8 / FGSC 9210)</name>
    <name type="common">Split gill fungus</name>
    <dbReference type="NCBI Taxonomy" id="578458"/>
    <lineage>
        <taxon>Eukaryota</taxon>
        <taxon>Fungi</taxon>
        <taxon>Dikarya</taxon>
        <taxon>Basidiomycota</taxon>
        <taxon>Agaricomycotina</taxon>
        <taxon>Agaricomycetes</taxon>
        <taxon>Agaricomycetidae</taxon>
        <taxon>Agaricales</taxon>
        <taxon>Schizophyllaceae</taxon>
        <taxon>Schizophyllum</taxon>
    </lineage>
</organism>
<dbReference type="OrthoDB" id="27214at2759"/>
<dbReference type="KEGG" id="scm:SCHCO_02632551"/>
<name>D8Q8U2_SCHCM</name>